<dbReference type="Proteomes" id="UP000053989">
    <property type="component" value="Unassembled WGS sequence"/>
</dbReference>
<reference evidence="2 3" key="1">
    <citation type="submission" date="2014-04" db="EMBL/GenBank/DDBJ databases">
        <authorList>
            <consortium name="DOE Joint Genome Institute"/>
            <person name="Kuo A."/>
            <person name="Kohler A."/>
            <person name="Nagy L.G."/>
            <person name="Floudas D."/>
            <person name="Copeland A."/>
            <person name="Barry K.W."/>
            <person name="Cichocki N."/>
            <person name="Veneault-Fourrey C."/>
            <person name="LaButti K."/>
            <person name="Lindquist E.A."/>
            <person name="Lipzen A."/>
            <person name="Lundell T."/>
            <person name="Morin E."/>
            <person name="Murat C."/>
            <person name="Sun H."/>
            <person name="Tunlid A."/>
            <person name="Henrissat B."/>
            <person name="Grigoriev I.V."/>
            <person name="Hibbett D.S."/>
            <person name="Martin F."/>
            <person name="Nordberg H.P."/>
            <person name="Cantor M.N."/>
            <person name="Hua S.X."/>
        </authorList>
    </citation>
    <scope>NUCLEOTIDE SEQUENCE [LARGE SCALE GENOMIC DNA]</scope>
    <source>
        <strain evidence="2 3">Foug A</strain>
    </source>
</reference>
<dbReference type="HOGENOM" id="CLU_2211542_0_0_1"/>
<evidence type="ECO:0000256" key="1">
    <source>
        <dbReference type="SAM" id="MobiDB-lite"/>
    </source>
</evidence>
<reference evidence="3" key="2">
    <citation type="submission" date="2015-01" db="EMBL/GenBank/DDBJ databases">
        <title>Evolutionary Origins and Diversification of the Mycorrhizal Mutualists.</title>
        <authorList>
            <consortium name="DOE Joint Genome Institute"/>
            <consortium name="Mycorrhizal Genomics Consortium"/>
            <person name="Kohler A."/>
            <person name="Kuo A."/>
            <person name="Nagy L.G."/>
            <person name="Floudas D."/>
            <person name="Copeland A."/>
            <person name="Barry K.W."/>
            <person name="Cichocki N."/>
            <person name="Veneault-Fourrey C."/>
            <person name="LaButti K."/>
            <person name="Lindquist E.A."/>
            <person name="Lipzen A."/>
            <person name="Lundell T."/>
            <person name="Morin E."/>
            <person name="Murat C."/>
            <person name="Riley R."/>
            <person name="Ohm R."/>
            <person name="Sun H."/>
            <person name="Tunlid A."/>
            <person name="Henrissat B."/>
            <person name="Grigoriev I.V."/>
            <person name="Hibbett D.S."/>
            <person name="Martin F."/>
        </authorList>
    </citation>
    <scope>NUCLEOTIDE SEQUENCE [LARGE SCALE GENOMIC DNA]</scope>
    <source>
        <strain evidence="3">Foug A</strain>
    </source>
</reference>
<sequence length="107" mass="12345">MIHLVSNGSRSLRTFDQPVTAQPTPNSEEMKSRYQRHDWADLILQHTMACPRIPFFTVGAGGEIAVHSDHQLVVEQELGEHTFTKVSARIFYKHYFRVERNQHPACI</sequence>
<dbReference type="InParanoid" id="A0A0C3DNK0"/>
<feature type="region of interest" description="Disordered" evidence="1">
    <location>
        <begin position="13"/>
        <end position="32"/>
    </location>
</feature>
<accession>A0A0C3DNK0</accession>
<dbReference type="AlphaFoldDB" id="A0A0C3DNK0"/>
<feature type="compositionally biased region" description="Polar residues" evidence="1">
    <location>
        <begin position="13"/>
        <end position="27"/>
    </location>
</feature>
<gene>
    <name evidence="2" type="ORF">SCLCIDRAFT_1117358</name>
</gene>
<protein>
    <submittedName>
        <fullName evidence="2">Uncharacterized protein</fullName>
    </submittedName>
</protein>
<keyword evidence="3" id="KW-1185">Reference proteome</keyword>
<evidence type="ECO:0000313" key="3">
    <source>
        <dbReference type="Proteomes" id="UP000053989"/>
    </source>
</evidence>
<organism evidence="2 3">
    <name type="scientific">Scleroderma citrinum Foug A</name>
    <dbReference type="NCBI Taxonomy" id="1036808"/>
    <lineage>
        <taxon>Eukaryota</taxon>
        <taxon>Fungi</taxon>
        <taxon>Dikarya</taxon>
        <taxon>Basidiomycota</taxon>
        <taxon>Agaricomycotina</taxon>
        <taxon>Agaricomycetes</taxon>
        <taxon>Agaricomycetidae</taxon>
        <taxon>Boletales</taxon>
        <taxon>Sclerodermatineae</taxon>
        <taxon>Sclerodermataceae</taxon>
        <taxon>Scleroderma</taxon>
    </lineage>
</organism>
<dbReference type="EMBL" id="KN822095">
    <property type="protein sequence ID" value="KIM57819.1"/>
    <property type="molecule type" value="Genomic_DNA"/>
</dbReference>
<name>A0A0C3DNK0_9AGAM</name>
<evidence type="ECO:0000313" key="2">
    <source>
        <dbReference type="EMBL" id="KIM57819.1"/>
    </source>
</evidence>
<proteinExistence type="predicted"/>